<evidence type="ECO:0000313" key="3">
    <source>
        <dbReference type="EMBL" id="MDQ0178610.1"/>
    </source>
</evidence>
<keyword evidence="4" id="KW-1185">Reference proteome</keyword>
<protein>
    <recommendedName>
        <fullName evidence="1">Double-GTPase 2 domain-containing protein</fullName>
    </recommendedName>
</protein>
<dbReference type="InterPro" id="IPR045528">
    <property type="entry name" value="DO-GTPase2"/>
</dbReference>
<accession>A0AAW8DJ52</accession>
<feature type="domain" description="Double-GTPase 2" evidence="1">
    <location>
        <begin position="5"/>
        <end position="226"/>
    </location>
</feature>
<evidence type="ECO:0000313" key="2">
    <source>
        <dbReference type="EMBL" id="MDP9905650.1"/>
    </source>
</evidence>
<dbReference type="AlphaFoldDB" id="A0AAW8DJ52"/>
<comment type="caution">
    <text evidence="2">The sequence shown here is derived from an EMBL/GenBank/DDBJ whole genome shotgun (WGS) entry which is preliminary data.</text>
</comment>
<proteinExistence type="predicted"/>
<dbReference type="Proteomes" id="UP001230951">
    <property type="component" value="Unassembled WGS sequence"/>
</dbReference>
<evidence type="ECO:0000313" key="5">
    <source>
        <dbReference type="Proteomes" id="UP001242995"/>
    </source>
</evidence>
<gene>
    <name evidence="2" type="ORF">J2S90_002621</name>
    <name evidence="3" type="ORF">J2S93_000017</name>
</gene>
<dbReference type="Pfam" id="PF19993">
    <property type="entry name" value="DO-GTPase2"/>
    <property type="match status" value="1"/>
</dbReference>
<dbReference type="Proteomes" id="UP001242995">
    <property type="component" value="Unassembled WGS sequence"/>
</dbReference>
<name>A0AAW8DJ52_9MICC</name>
<dbReference type="EMBL" id="JAUSTF010000001">
    <property type="protein sequence ID" value="MDQ0178610.1"/>
    <property type="molecule type" value="Genomic_DNA"/>
</dbReference>
<dbReference type="EMBL" id="JAUSRG010000006">
    <property type="protein sequence ID" value="MDP9905650.1"/>
    <property type="molecule type" value="Genomic_DNA"/>
</dbReference>
<evidence type="ECO:0000313" key="4">
    <source>
        <dbReference type="Proteomes" id="UP001230951"/>
    </source>
</evidence>
<organism evidence="2 5">
    <name type="scientific">Arthrobacter bambusae</name>
    <dbReference type="NCBI Taxonomy" id="1338426"/>
    <lineage>
        <taxon>Bacteria</taxon>
        <taxon>Bacillati</taxon>
        <taxon>Actinomycetota</taxon>
        <taxon>Actinomycetes</taxon>
        <taxon>Micrococcales</taxon>
        <taxon>Micrococcaceae</taxon>
        <taxon>Arthrobacter</taxon>
    </lineage>
</organism>
<sequence>MAMNGARATGKSLFIAVLIKQLDELLAKVPTTVTAADASTHETYSRVYEKPLFESRGLMAPTGIFKTDAAYQSQPLIFSLGNLKGRLRYLVIRDVAGEDMENLPVDTRPLAFLAHADAVFFMFDPLAVPEISARVQDLIPGQLTLGGSPDTVLTNLLRIVGNSNPRLAVILSKFDAMHELRNVDDVQWQSIMSNSGAAFLRDPSMETAYYQEDDGRLLHHEVHSLLHKLGASKLVRTLENPVRGQPIDYRYFVVSALGESPSGEVVSARGIAPFRCLDPLKWVLSSTGAI</sequence>
<evidence type="ECO:0000259" key="1">
    <source>
        <dbReference type="Pfam" id="PF19993"/>
    </source>
</evidence>
<reference evidence="2 4" key="1">
    <citation type="submission" date="2023-07" db="EMBL/GenBank/DDBJ databases">
        <title>Sorghum-associated microbial communities from plants grown in Nebraska, USA.</title>
        <authorList>
            <person name="Schachtman D."/>
        </authorList>
    </citation>
    <scope>NUCLEOTIDE SEQUENCE</scope>
    <source>
        <strain evidence="2">DS1006</strain>
        <strain evidence="3 4">DS1016</strain>
    </source>
</reference>